<dbReference type="EMBL" id="MRCA01000006">
    <property type="protein sequence ID" value="OKH13606.1"/>
    <property type="molecule type" value="Genomic_DNA"/>
</dbReference>
<dbReference type="Proteomes" id="UP000186391">
    <property type="component" value="Unassembled WGS sequence"/>
</dbReference>
<evidence type="ECO:0000313" key="2">
    <source>
        <dbReference type="EMBL" id="OKH13606.1"/>
    </source>
</evidence>
<evidence type="ECO:0000256" key="1">
    <source>
        <dbReference type="SAM" id="Phobius"/>
    </source>
</evidence>
<keyword evidence="3" id="KW-1185">Reference proteome</keyword>
<accession>A0A1U7GYS8</accession>
<proteinExistence type="predicted"/>
<sequence length="203" mass="23293">MKRSLPTRRYASAQLVQIAIIVFISLGSIGIVGVGFVFRQAFNSNNQVRTIQDPSRYQEIRHKLWLNQNQVRHFPNHIPPNSSEVRLAYSRGLLQGQKNNFFQLRLKLPEQQVKELHNQYKAIAKHRYIGGNTNDHANLPNGVPTTFFYTSNSQEDSFPNSYEILVLGANDRSASNFKWNHGDSYGVAIDLSASQIIYWAEEW</sequence>
<dbReference type="AlphaFoldDB" id="A0A1U7GYS8"/>
<keyword evidence="1" id="KW-0812">Transmembrane</keyword>
<dbReference type="OrthoDB" id="495086at2"/>
<gene>
    <name evidence="2" type="ORF">NIES592_13385</name>
</gene>
<organism evidence="2 3">
    <name type="scientific">Fischerella major NIES-592</name>
    <dbReference type="NCBI Taxonomy" id="210994"/>
    <lineage>
        <taxon>Bacteria</taxon>
        <taxon>Bacillati</taxon>
        <taxon>Cyanobacteriota</taxon>
        <taxon>Cyanophyceae</taxon>
        <taxon>Nostocales</taxon>
        <taxon>Hapalosiphonaceae</taxon>
        <taxon>Fischerella</taxon>
    </lineage>
</organism>
<name>A0A1U7GYS8_9CYAN</name>
<feature type="transmembrane region" description="Helical" evidence="1">
    <location>
        <begin position="12"/>
        <end position="38"/>
    </location>
</feature>
<keyword evidence="1" id="KW-1133">Transmembrane helix</keyword>
<keyword evidence="1" id="KW-0472">Membrane</keyword>
<evidence type="ECO:0000313" key="3">
    <source>
        <dbReference type="Proteomes" id="UP000186391"/>
    </source>
</evidence>
<comment type="caution">
    <text evidence="2">The sequence shown here is derived from an EMBL/GenBank/DDBJ whole genome shotgun (WGS) entry which is preliminary data.</text>
</comment>
<dbReference type="RefSeq" id="WP_073555991.1">
    <property type="nucleotide sequence ID" value="NZ_MRCA01000006.1"/>
</dbReference>
<protein>
    <submittedName>
        <fullName evidence="2">Uncharacterized protein</fullName>
    </submittedName>
</protein>
<reference evidence="2 3" key="1">
    <citation type="submission" date="2016-11" db="EMBL/GenBank/DDBJ databases">
        <title>Draft Genome Sequences of Nine Cyanobacterial Strains from Diverse Habitats.</title>
        <authorList>
            <person name="Zhu T."/>
            <person name="Hou S."/>
            <person name="Lu X."/>
            <person name="Hess W.R."/>
        </authorList>
    </citation>
    <scope>NUCLEOTIDE SEQUENCE [LARGE SCALE GENOMIC DNA]</scope>
    <source>
        <strain evidence="2 3">NIES-592</strain>
    </source>
</reference>